<dbReference type="Proteomes" id="UP000435177">
    <property type="component" value="Unassembled WGS sequence"/>
</dbReference>
<protein>
    <submittedName>
        <fullName evidence="1">Uncharacterized protein</fullName>
    </submittedName>
</protein>
<gene>
    <name evidence="1" type="ORF">GNP94_03655</name>
</gene>
<evidence type="ECO:0000313" key="1">
    <source>
        <dbReference type="EMBL" id="MUG65100.1"/>
    </source>
</evidence>
<name>A0ABW9SVT6_9BACL</name>
<reference evidence="1 2" key="1">
    <citation type="submission" date="2019-11" db="EMBL/GenBank/DDBJ databases">
        <title>Draft genome sequences of five Paenibacillus species of dairy origin.</title>
        <authorList>
            <person name="Olajide A.M."/>
            <person name="Chen S."/>
            <person name="Lapointe G."/>
        </authorList>
    </citation>
    <scope>NUCLEOTIDE SEQUENCE [LARGE SCALE GENOMIC DNA]</scope>
    <source>
        <strain evidence="1 2">3CS1</strain>
    </source>
</reference>
<evidence type="ECO:0000313" key="2">
    <source>
        <dbReference type="Proteomes" id="UP000435177"/>
    </source>
</evidence>
<comment type="caution">
    <text evidence="1">The sequence shown here is derived from an EMBL/GenBank/DDBJ whole genome shotgun (WGS) entry which is preliminary data.</text>
</comment>
<dbReference type="Gene3D" id="2.60.40.3830">
    <property type="match status" value="1"/>
</dbReference>
<organism evidence="1 2">
    <name type="scientific">Paenibacillus campinasensis</name>
    <dbReference type="NCBI Taxonomy" id="66347"/>
    <lineage>
        <taxon>Bacteria</taxon>
        <taxon>Bacillati</taxon>
        <taxon>Bacillota</taxon>
        <taxon>Bacilli</taxon>
        <taxon>Bacillales</taxon>
        <taxon>Paenibacillaceae</taxon>
        <taxon>Paenibacillus</taxon>
    </lineage>
</organism>
<keyword evidence="2" id="KW-1185">Reference proteome</keyword>
<dbReference type="PROSITE" id="PS51257">
    <property type="entry name" value="PROKAR_LIPOPROTEIN"/>
    <property type="match status" value="1"/>
</dbReference>
<accession>A0ABW9SVT6</accession>
<sequence length="91" mass="9964">MMKGSKRYLLFVLVIVVATGCSGLGGEAAGDRERVVLVEEEALVAEFDEFAQLPWSKDMIPHIDWALTGTFTSNGYEMRGHEGQVGFLDIG</sequence>
<dbReference type="RefSeq" id="WP_155617488.1">
    <property type="nucleotide sequence ID" value="NZ_WOAA01000002.1"/>
</dbReference>
<proteinExistence type="predicted"/>
<dbReference type="EMBL" id="WOAA01000002">
    <property type="protein sequence ID" value="MUG65100.1"/>
    <property type="molecule type" value="Genomic_DNA"/>
</dbReference>